<feature type="region of interest" description="Disordered" evidence="1">
    <location>
        <begin position="1"/>
        <end position="24"/>
    </location>
</feature>
<accession>A0A975NHQ0</accession>
<sequence length="150" mass="16476">MTNWIDSGGDALPPHADENIRPNGDRRRAVRCKTRLSISSAILLSVLASDVGTARDRGQFANANPELKAWFESLKSGKGPCCSEADGTAISDADWESRGGHYRVRIEGEWVDVPEEAVITEPNRVGRTMVWPIRGYLGLTIRCFMPGSMT</sequence>
<proteinExistence type="predicted"/>
<dbReference type="Proteomes" id="UP000680839">
    <property type="component" value="Chromosome"/>
</dbReference>
<name>A0A975NHQ0_9BRAD</name>
<dbReference type="EMBL" id="CP076134">
    <property type="protein sequence ID" value="QWG15363.1"/>
    <property type="molecule type" value="Genomic_DNA"/>
</dbReference>
<evidence type="ECO:0000313" key="2">
    <source>
        <dbReference type="EMBL" id="QWG15363.1"/>
    </source>
</evidence>
<gene>
    <name evidence="2" type="ORF">KMZ29_12270</name>
</gene>
<evidence type="ECO:0000313" key="3">
    <source>
        <dbReference type="Proteomes" id="UP000680839"/>
    </source>
</evidence>
<organism evidence="2 3">
    <name type="scientific">Bradyrhizobium sediminis</name>
    <dbReference type="NCBI Taxonomy" id="2840469"/>
    <lineage>
        <taxon>Bacteria</taxon>
        <taxon>Pseudomonadati</taxon>
        <taxon>Pseudomonadota</taxon>
        <taxon>Alphaproteobacteria</taxon>
        <taxon>Hyphomicrobiales</taxon>
        <taxon>Nitrobacteraceae</taxon>
        <taxon>Bradyrhizobium</taxon>
    </lineage>
</organism>
<feature type="compositionally biased region" description="Basic and acidic residues" evidence="1">
    <location>
        <begin position="15"/>
        <end position="24"/>
    </location>
</feature>
<dbReference type="AlphaFoldDB" id="A0A975NHQ0"/>
<evidence type="ECO:0000256" key="1">
    <source>
        <dbReference type="SAM" id="MobiDB-lite"/>
    </source>
</evidence>
<protein>
    <submittedName>
        <fullName evidence="2">Uncharacterized protein</fullName>
    </submittedName>
</protein>
<dbReference type="RefSeq" id="WP_215623884.1">
    <property type="nucleotide sequence ID" value="NZ_CP076134.1"/>
</dbReference>
<reference evidence="2" key="1">
    <citation type="submission" date="2021-06" db="EMBL/GenBank/DDBJ databases">
        <title>Bradyrhizobium sp. S2-20-1 Genome sequencing.</title>
        <authorList>
            <person name="Jin L."/>
        </authorList>
    </citation>
    <scope>NUCLEOTIDE SEQUENCE</scope>
    <source>
        <strain evidence="2">S2-20-1</strain>
    </source>
</reference>